<sequence length="443" mass="50772">MKEYSGYDTKMNGQLIDDLRRTKNANTLYVTHYYFALNDRQDLIFYYNPQHYWDRRPINQIDKNVWDYLEHEAAIFMNFDPDKESSSKAIHNKTSHSTFFPETPKIGNHYSCLGSRIVSHHRHYYFLGDYGGCLKLNTKELTDYDITNLLQWAVMTKTPHYIKSISELKCFKTPIKSNSHTIIGAVIGDVIGSVFEWNNIKTTDFNLFNPKCDFTDDTVLTIAVTDCILDKKDFAKTIWEYGRKYRGRGYGGNFRNWLQEDNLKPYGSYGNGSAMRASAVGFAFDDLETVLQFAKQTAEVTHNHPEGIKGAQATATAIFLARQGKSKQEIRDYITSTFNYNLDFTLNEIRPTYNFDVTCQGSVPQAIVAFLESSDFENAIRLAISIGGDSDTIACITGGIASAYYKHISTEILDFVVDKLPNEYIEIMNKFDEQYDRKRMANA</sequence>
<feature type="binding site" evidence="1">
    <location>
        <position position="215"/>
    </location>
    <ligand>
        <name>Mg(2+)</name>
        <dbReference type="ChEBI" id="CHEBI:18420"/>
        <label>1</label>
    </ligand>
</feature>
<dbReference type="eggNOG" id="COG1397">
    <property type="taxonomic scope" value="Bacteria"/>
</dbReference>
<dbReference type="RefSeq" id="WP_015024709.1">
    <property type="nucleotide sequence ID" value="NC_018721.1"/>
</dbReference>
<dbReference type="HOGENOM" id="CLU_570683_0_0_10"/>
<dbReference type="Gene3D" id="1.10.4080.10">
    <property type="entry name" value="ADP-ribosylation/Crystallin J1"/>
    <property type="match status" value="1"/>
</dbReference>
<evidence type="ECO:0000313" key="2">
    <source>
        <dbReference type="EMBL" id="AFU69136.1"/>
    </source>
</evidence>
<gene>
    <name evidence="2" type="ordered locus">P700755_002359</name>
</gene>
<feature type="binding site" evidence="1">
    <location>
        <position position="217"/>
    </location>
    <ligand>
        <name>Mg(2+)</name>
        <dbReference type="ChEBI" id="CHEBI:18420"/>
        <label>1</label>
    </ligand>
</feature>
<dbReference type="Pfam" id="PF03747">
    <property type="entry name" value="ADP_ribosyl_GH"/>
    <property type="match status" value="1"/>
</dbReference>
<keyword evidence="1" id="KW-0479">Metal-binding</keyword>
<reference evidence="2" key="1">
    <citation type="submission" date="2006-03" db="EMBL/GenBank/DDBJ databases">
        <authorList>
            <person name="Bowman J."/>
            <person name="Ferriera S."/>
            <person name="Johnson J."/>
            <person name="Kravitz S."/>
            <person name="Halpern A."/>
            <person name="Remington K."/>
            <person name="Beeson K."/>
            <person name="Tran B."/>
            <person name="Rogers Y.-H."/>
            <person name="Friedman R."/>
            <person name="Venter J.C."/>
        </authorList>
    </citation>
    <scope>NUCLEOTIDE SEQUENCE [LARGE SCALE GENOMIC DNA]</scope>
    <source>
        <strain evidence="2">ATCC 700755</strain>
    </source>
</reference>
<dbReference type="GO" id="GO:0016787">
    <property type="term" value="F:hydrolase activity"/>
    <property type="evidence" value="ECO:0007669"/>
    <property type="project" value="UniProtKB-KW"/>
</dbReference>
<dbReference type="KEGG" id="ptq:P700755_002359"/>
<accession>K4IJ61</accession>
<dbReference type="EMBL" id="CP003879">
    <property type="protein sequence ID" value="AFU69136.1"/>
    <property type="molecule type" value="Genomic_DNA"/>
</dbReference>
<feature type="binding site" evidence="1">
    <location>
        <position position="392"/>
    </location>
    <ligand>
        <name>Mg(2+)</name>
        <dbReference type="ChEBI" id="CHEBI:18420"/>
        <label>1</label>
    </ligand>
</feature>
<dbReference type="InterPro" id="IPR050792">
    <property type="entry name" value="ADP-ribosylglycohydrolase"/>
</dbReference>
<dbReference type="STRING" id="313595.P700755_002359"/>
<keyword evidence="1" id="KW-0460">Magnesium</keyword>
<evidence type="ECO:0000256" key="1">
    <source>
        <dbReference type="PIRSR" id="PIRSR605502-1"/>
    </source>
</evidence>
<feature type="binding site" evidence="1">
    <location>
        <position position="391"/>
    </location>
    <ligand>
        <name>Mg(2+)</name>
        <dbReference type="ChEBI" id="CHEBI:18420"/>
        <label>1</label>
    </ligand>
</feature>
<dbReference type="InterPro" id="IPR005502">
    <property type="entry name" value="Ribosyl_crysJ1"/>
</dbReference>
<dbReference type="Proteomes" id="UP000008514">
    <property type="component" value="Chromosome"/>
</dbReference>
<reference evidence="2" key="2">
    <citation type="submission" date="2012-09" db="EMBL/GenBank/DDBJ databases">
        <title>The complete sequence of Psychroflexus torquis an extreme psychrophile from sea-ice that is stimulated by light.</title>
        <authorList>
            <person name="Feng S."/>
            <person name="Powell S.M."/>
            <person name="Bowman J.P."/>
        </authorList>
    </citation>
    <scope>NUCLEOTIDE SEQUENCE [LARGE SCALE GENOMIC DNA]</scope>
    <source>
        <strain evidence="2">ATCC 700755</strain>
    </source>
</reference>
<organism evidence="2 3">
    <name type="scientific">Psychroflexus torquis (strain ATCC 700755 / CIP 106069 / ACAM 623)</name>
    <dbReference type="NCBI Taxonomy" id="313595"/>
    <lineage>
        <taxon>Bacteria</taxon>
        <taxon>Pseudomonadati</taxon>
        <taxon>Bacteroidota</taxon>
        <taxon>Flavobacteriia</taxon>
        <taxon>Flavobacteriales</taxon>
        <taxon>Flavobacteriaceae</taxon>
        <taxon>Psychroflexus</taxon>
    </lineage>
</organism>
<keyword evidence="3" id="KW-1185">Reference proteome</keyword>
<feature type="binding site" evidence="1">
    <location>
        <position position="216"/>
    </location>
    <ligand>
        <name>Mg(2+)</name>
        <dbReference type="ChEBI" id="CHEBI:18420"/>
        <label>1</label>
    </ligand>
</feature>
<feature type="binding site" evidence="1">
    <location>
        <position position="389"/>
    </location>
    <ligand>
        <name>Mg(2+)</name>
        <dbReference type="ChEBI" id="CHEBI:18420"/>
        <label>1</label>
    </ligand>
</feature>
<dbReference type="GO" id="GO:0046872">
    <property type="term" value="F:metal ion binding"/>
    <property type="evidence" value="ECO:0007669"/>
    <property type="project" value="UniProtKB-KW"/>
</dbReference>
<dbReference type="PANTHER" id="PTHR16222">
    <property type="entry name" value="ADP-RIBOSYLGLYCOHYDROLASE"/>
    <property type="match status" value="1"/>
</dbReference>
<dbReference type="SUPFAM" id="SSF101478">
    <property type="entry name" value="ADP-ribosylglycohydrolase"/>
    <property type="match status" value="1"/>
</dbReference>
<evidence type="ECO:0000313" key="3">
    <source>
        <dbReference type="Proteomes" id="UP000008514"/>
    </source>
</evidence>
<name>K4IJ61_PSYTT</name>
<dbReference type="PANTHER" id="PTHR16222:SF12">
    <property type="entry name" value="ADP-RIBOSYLGLYCOHYDROLASE-RELATED"/>
    <property type="match status" value="1"/>
</dbReference>
<proteinExistence type="predicted"/>
<dbReference type="AlphaFoldDB" id="K4IJ61"/>
<dbReference type="InterPro" id="IPR036705">
    <property type="entry name" value="Ribosyl_crysJ1_sf"/>
</dbReference>
<protein>
    <submittedName>
        <fullName evidence="2">ADP-ribosylglycohydrolase</fullName>
    </submittedName>
</protein>
<comment type="cofactor">
    <cofactor evidence="1">
        <name>Mg(2+)</name>
        <dbReference type="ChEBI" id="CHEBI:18420"/>
    </cofactor>
    <text evidence="1">Binds 2 magnesium ions per subunit.</text>
</comment>